<reference evidence="2" key="1">
    <citation type="submission" date="2020-10" db="EMBL/GenBank/DDBJ databases">
        <authorList>
            <person name="Gilroy R."/>
        </authorList>
    </citation>
    <scope>NUCLEOTIDE SEQUENCE</scope>
    <source>
        <strain evidence="2">CHK160-1198</strain>
    </source>
</reference>
<evidence type="ECO:0000313" key="3">
    <source>
        <dbReference type="Proteomes" id="UP000824099"/>
    </source>
</evidence>
<protein>
    <recommendedName>
        <fullName evidence="4">LysM domain-containing protein</fullName>
    </recommendedName>
</protein>
<evidence type="ECO:0000313" key="2">
    <source>
        <dbReference type="EMBL" id="HIU64961.1"/>
    </source>
</evidence>
<keyword evidence="1" id="KW-0732">Signal</keyword>
<proteinExistence type="predicted"/>
<accession>A0A9D1MR52</accession>
<dbReference type="Proteomes" id="UP000824099">
    <property type="component" value="Unassembled WGS sequence"/>
</dbReference>
<dbReference type="SUPFAM" id="SSF109709">
    <property type="entry name" value="KorB DNA-binding domain-like"/>
    <property type="match status" value="1"/>
</dbReference>
<dbReference type="AlphaFoldDB" id="A0A9D1MR52"/>
<feature type="chain" id="PRO_5039096048" description="LysM domain-containing protein" evidence="1">
    <location>
        <begin position="25"/>
        <end position="252"/>
    </location>
</feature>
<name>A0A9D1MR52_9FIRM</name>
<evidence type="ECO:0008006" key="4">
    <source>
        <dbReference type="Google" id="ProtNLM"/>
    </source>
</evidence>
<comment type="caution">
    <text evidence="2">The sequence shown here is derived from an EMBL/GenBank/DDBJ whole genome shotgun (WGS) entry which is preliminary data.</text>
</comment>
<evidence type="ECO:0000256" key="1">
    <source>
        <dbReference type="SAM" id="SignalP"/>
    </source>
</evidence>
<sequence>MQKLRISLLTGTLVAALSTSVVFAGPQQQQQDPIVQKDGYTTNINTENTKNNIKENTQNQLPSPHAIETKILAELTNRDEKDIQKQALEKGQTLNEIAQEAGVYEQFITQKYELAKANLDQAVANGKITQEQAEQILNNIKDGKENPTQNIDPRFASAEMRQHQQSAQILAQLTNRTPQSILEEAQEKQISINEIAQTEGVYDQFIAQKYELAKATLDQAVTEGKITQEQAEQILKDIKDGKEPIIVQDENK</sequence>
<organism evidence="2 3">
    <name type="scientific">Candidatus Avacidaminococcus intestinavium</name>
    <dbReference type="NCBI Taxonomy" id="2840684"/>
    <lineage>
        <taxon>Bacteria</taxon>
        <taxon>Bacillati</taxon>
        <taxon>Bacillota</taxon>
        <taxon>Negativicutes</taxon>
        <taxon>Acidaminococcales</taxon>
        <taxon>Acidaminococcaceae</taxon>
        <taxon>Acidaminococcaceae incertae sedis</taxon>
        <taxon>Candidatus Avacidaminococcus</taxon>
    </lineage>
</organism>
<dbReference type="EMBL" id="DVNI01000134">
    <property type="protein sequence ID" value="HIU64961.1"/>
    <property type="molecule type" value="Genomic_DNA"/>
</dbReference>
<gene>
    <name evidence="2" type="ORF">IAB06_08020</name>
</gene>
<reference evidence="2" key="2">
    <citation type="journal article" date="2021" name="PeerJ">
        <title>Extensive microbial diversity within the chicken gut microbiome revealed by metagenomics and culture.</title>
        <authorList>
            <person name="Gilroy R."/>
            <person name="Ravi A."/>
            <person name="Getino M."/>
            <person name="Pursley I."/>
            <person name="Horton D.L."/>
            <person name="Alikhan N.F."/>
            <person name="Baker D."/>
            <person name="Gharbi K."/>
            <person name="Hall N."/>
            <person name="Watson M."/>
            <person name="Adriaenssens E.M."/>
            <person name="Foster-Nyarko E."/>
            <person name="Jarju S."/>
            <person name="Secka A."/>
            <person name="Antonio M."/>
            <person name="Oren A."/>
            <person name="Chaudhuri R.R."/>
            <person name="La Ragione R."/>
            <person name="Hildebrand F."/>
            <person name="Pallen M.J."/>
        </authorList>
    </citation>
    <scope>NUCLEOTIDE SEQUENCE</scope>
    <source>
        <strain evidence="2">CHK160-1198</strain>
    </source>
</reference>
<feature type="signal peptide" evidence="1">
    <location>
        <begin position="1"/>
        <end position="24"/>
    </location>
</feature>